<evidence type="ECO:0000313" key="7">
    <source>
        <dbReference type="EMBL" id="KUJ24119.1"/>
    </source>
</evidence>
<evidence type="ECO:0000256" key="1">
    <source>
        <dbReference type="ARBA" id="ARBA00004173"/>
    </source>
</evidence>
<keyword evidence="8" id="KW-1185">Reference proteome</keyword>
<dbReference type="PANTHER" id="PTHR32035">
    <property type="entry name" value="AURORA KINASE A-INTERACTING PROTEIN"/>
    <property type="match status" value="1"/>
</dbReference>
<gene>
    <name evidence="7" type="ORF">LY89DRAFT_703330</name>
</gene>
<evidence type="ECO:0000256" key="3">
    <source>
        <dbReference type="ARBA" id="ARBA00035647"/>
    </source>
</evidence>
<dbReference type="RefSeq" id="XP_018078474.1">
    <property type="nucleotide sequence ID" value="XM_018217313.1"/>
</dbReference>
<keyword evidence="2" id="KW-0496">Mitochondrion</keyword>
<dbReference type="STRING" id="149040.A0A194XVT3"/>
<comment type="subcellular location">
    <subcellularLocation>
        <location evidence="1">Mitochondrion</location>
    </subcellularLocation>
</comment>
<dbReference type="OrthoDB" id="5364404at2759"/>
<dbReference type="KEGG" id="psco:LY89DRAFT_703330"/>
<dbReference type="AlphaFoldDB" id="A0A194XVT3"/>
<evidence type="ECO:0000256" key="4">
    <source>
        <dbReference type="ARBA" id="ARBA00035682"/>
    </source>
</evidence>
<name>A0A194XVT3_MOLSC</name>
<feature type="region of interest" description="Disordered" evidence="5">
    <location>
        <begin position="1"/>
        <end position="65"/>
    </location>
</feature>
<protein>
    <recommendedName>
        <fullName evidence="4">Small ribosomal subunit protein mS38</fullName>
    </recommendedName>
</protein>
<comment type="similarity">
    <text evidence="3">Belongs to the mitochondrion-specific ribosomal protein mS38 family.</text>
</comment>
<evidence type="ECO:0000313" key="8">
    <source>
        <dbReference type="Proteomes" id="UP000070700"/>
    </source>
</evidence>
<reference evidence="7 8" key="1">
    <citation type="submission" date="2015-10" db="EMBL/GenBank/DDBJ databases">
        <title>Full genome of DAOMC 229536 Phialocephala scopiformis, a fungal endophyte of spruce producing the potent anti-insectan compound rugulosin.</title>
        <authorList>
            <consortium name="DOE Joint Genome Institute"/>
            <person name="Walker A.K."/>
            <person name="Frasz S.L."/>
            <person name="Seifert K.A."/>
            <person name="Miller J.D."/>
            <person name="Mondo S.J."/>
            <person name="Labutti K."/>
            <person name="Lipzen A."/>
            <person name="Dockter R."/>
            <person name="Kennedy M."/>
            <person name="Grigoriev I.V."/>
            <person name="Spatafora J.W."/>
        </authorList>
    </citation>
    <scope>NUCLEOTIDE SEQUENCE [LARGE SCALE GENOMIC DNA]</scope>
    <source>
        <strain evidence="7 8">CBS 120377</strain>
    </source>
</reference>
<dbReference type="InterPro" id="IPR013177">
    <property type="entry name" value="Ribosomal_mS38_C"/>
</dbReference>
<dbReference type="SMART" id="SM01155">
    <property type="entry name" value="DUF1713"/>
    <property type="match status" value="1"/>
</dbReference>
<organism evidence="7 8">
    <name type="scientific">Mollisia scopiformis</name>
    <name type="common">Conifer needle endophyte fungus</name>
    <name type="synonym">Phialocephala scopiformis</name>
    <dbReference type="NCBI Taxonomy" id="149040"/>
    <lineage>
        <taxon>Eukaryota</taxon>
        <taxon>Fungi</taxon>
        <taxon>Dikarya</taxon>
        <taxon>Ascomycota</taxon>
        <taxon>Pezizomycotina</taxon>
        <taxon>Leotiomycetes</taxon>
        <taxon>Helotiales</taxon>
        <taxon>Mollisiaceae</taxon>
        <taxon>Mollisia</taxon>
    </lineage>
</organism>
<proteinExistence type="inferred from homology"/>
<dbReference type="GO" id="GO:0005739">
    <property type="term" value="C:mitochondrion"/>
    <property type="evidence" value="ECO:0007669"/>
    <property type="project" value="UniProtKB-SubCell"/>
</dbReference>
<dbReference type="Proteomes" id="UP000070700">
    <property type="component" value="Unassembled WGS sequence"/>
</dbReference>
<evidence type="ECO:0000259" key="6">
    <source>
        <dbReference type="SMART" id="SM01155"/>
    </source>
</evidence>
<dbReference type="Pfam" id="PF08213">
    <property type="entry name" value="COX24_C"/>
    <property type="match status" value="1"/>
</dbReference>
<dbReference type="InParanoid" id="A0A194XVT3"/>
<dbReference type="EMBL" id="KQ947404">
    <property type="protein sequence ID" value="KUJ24119.1"/>
    <property type="molecule type" value="Genomic_DNA"/>
</dbReference>
<accession>A0A194XVT3</accession>
<evidence type="ECO:0000256" key="5">
    <source>
        <dbReference type="SAM" id="MobiDB-lite"/>
    </source>
</evidence>
<feature type="domain" description="Ribosomal protein mS38 C-terminal" evidence="6">
    <location>
        <begin position="307"/>
        <end position="340"/>
    </location>
</feature>
<dbReference type="PANTHER" id="PTHR32035:SF3">
    <property type="entry name" value="SMALL RIBOSOMAL SUBUNIT PROTEIN MS38"/>
    <property type="match status" value="1"/>
</dbReference>
<dbReference type="GeneID" id="28827039"/>
<evidence type="ECO:0000256" key="2">
    <source>
        <dbReference type="ARBA" id="ARBA00023128"/>
    </source>
</evidence>
<sequence length="341" mass="38145">MFSSSVRRVARAAPSVPITPSLSGATPRTIALSYRSHQRRLSSSKPSSPADGSTPPAARVSKKKAREVAANATVKGRDASLLHLPSVPSTQHVPEMQIYASSFFSLHRPISLTKSFPQTVTDDTFAAIFTPRIRVNKPSEVISTLTNTVKNLDSITGKKGAGRTQQVWNEERDDMRAAITEESYRQAVHLDTLPENAAEFTKQLMSSGSRYKPFNPPPPPEPMNSAESLAAGAEAAEALEPQHRTYTAVLTIEESTDENGEVTYSAHSSPLIEEAPRAGPTKFLERMQIRQERYRDREQRRGGNDMLAISVKRQRKLKMKKHKYKKLMRRTRNLRRRLDRN</sequence>